<organism evidence="5 6">
    <name type="scientific">Wickerhamomyces ciferrii (strain ATCC 14091 / BCRC 22168 / CBS 111 / JCM 3599 / NBRC 0793 / NRRL Y-1031 F-60-10)</name>
    <name type="common">Yeast</name>
    <name type="synonym">Pichia ciferrii</name>
    <dbReference type="NCBI Taxonomy" id="1206466"/>
    <lineage>
        <taxon>Eukaryota</taxon>
        <taxon>Fungi</taxon>
        <taxon>Dikarya</taxon>
        <taxon>Ascomycota</taxon>
        <taxon>Saccharomycotina</taxon>
        <taxon>Saccharomycetes</taxon>
        <taxon>Phaffomycetales</taxon>
        <taxon>Wickerhamomycetaceae</taxon>
        <taxon>Wickerhamomyces</taxon>
    </lineage>
</organism>
<evidence type="ECO:0000313" key="6">
    <source>
        <dbReference type="Proteomes" id="UP000009328"/>
    </source>
</evidence>
<feature type="region of interest" description="Disordered" evidence="4">
    <location>
        <begin position="1"/>
        <end position="62"/>
    </location>
</feature>
<dbReference type="Proteomes" id="UP000009328">
    <property type="component" value="Unassembled WGS sequence"/>
</dbReference>
<dbReference type="AlphaFoldDB" id="K0KKN1"/>
<dbReference type="EMBL" id="CAIF01000051">
    <property type="protein sequence ID" value="CCH42712.1"/>
    <property type="molecule type" value="Genomic_DNA"/>
</dbReference>
<gene>
    <name evidence="5" type="ORF">BN7_2256</name>
</gene>
<comment type="caution">
    <text evidence="5">The sequence shown here is derived from an EMBL/GenBank/DDBJ whole genome shotgun (WGS) entry which is preliminary data.</text>
</comment>
<dbReference type="InterPro" id="IPR003578">
    <property type="entry name" value="Small_GTPase_Rho"/>
</dbReference>
<dbReference type="GO" id="GO:0007264">
    <property type="term" value="P:small GTPase-mediated signal transduction"/>
    <property type="evidence" value="ECO:0007669"/>
    <property type="project" value="InterPro"/>
</dbReference>
<dbReference type="SUPFAM" id="SSF52540">
    <property type="entry name" value="P-loop containing nucleoside triphosphate hydrolases"/>
    <property type="match status" value="1"/>
</dbReference>
<dbReference type="HOGENOM" id="CLU_832105_0_0_1"/>
<feature type="region of interest" description="Disordered" evidence="4">
    <location>
        <begin position="303"/>
        <end position="326"/>
    </location>
</feature>
<evidence type="ECO:0000256" key="2">
    <source>
        <dbReference type="ARBA" id="ARBA00022741"/>
    </source>
</evidence>
<dbReference type="NCBIfam" id="TIGR00231">
    <property type="entry name" value="small_GTP"/>
    <property type="match status" value="1"/>
</dbReference>
<dbReference type="Gene3D" id="3.40.50.300">
    <property type="entry name" value="P-loop containing nucleotide triphosphate hydrolases"/>
    <property type="match status" value="1"/>
</dbReference>
<sequence length="334" mass="37786">MYNHRFQPNLNTINDENAPFPHNEFATPPKSQHSPIKRQFRTPPKPPTLTPQHTGLSSNSPLKTYSLKSRAASIKSSLPPPPAIQPATVALIGDSNCGKTSLIHTYLYKTLKTPSKSILFETYKKIIKFNNNTSVELSIWDFPGDEYFDRFRPLAYANAKGILVCFTLERMDSLKNVEERWLPELKTHCPNAVKIMVGLGSEVRYDKTKNSTIPSFDQLYKISKKLGCKYMECSLIDQESYSNIFKQLAMLCVGVEDDPIETNGVSPIHSNLNNLSIPKTRSSNTRSNTRANTMSNILYLDDIQPPPEKEEAPQPKQRVTSYRKRRSMIGCSIV</sequence>
<feature type="compositionally biased region" description="Polar residues" evidence="4">
    <location>
        <begin position="50"/>
        <end position="62"/>
    </location>
</feature>
<dbReference type="InterPro" id="IPR001806">
    <property type="entry name" value="Small_GTPase"/>
</dbReference>
<dbReference type="PROSITE" id="PS51420">
    <property type="entry name" value="RHO"/>
    <property type="match status" value="1"/>
</dbReference>
<dbReference type="PROSITE" id="PS51419">
    <property type="entry name" value="RAB"/>
    <property type="match status" value="1"/>
</dbReference>
<dbReference type="PRINTS" id="PR00449">
    <property type="entry name" value="RASTRNSFRMNG"/>
</dbReference>
<name>K0KKN1_WICCF</name>
<dbReference type="InterPro" id="IPR027417">
    <property type="entry name" value="P-loop_NTPase"/>
</dbReference>
<reference evidence="5 6" key="1">
    <citation type="journal article" date="2012" name="Eukaryot. Cell">
        <title>Draft genome sequence of Wickerhamomyces ciferrii NRRL Y-1031 F-60-10.</title>
        <authorList>
            <person name="Schneider J."/>
            <person name="Andrea H."/>
            <person name="Blom J."/>
            <person name="Jaenicke S."/>
            <person name="Ruckert C."/>
            <person name="Schorsch C."/>
            <person name="Szczepanowski R."/>
            <person name="Farwick M."/>
            <person name="Goesmann A."/>
            <person name="Puhler A."/>
            <person name="Schaffer S."/>
            <person name="Tauch A."/>
            <person name="Kohler T."/>
            <person name="Brinkrolf K."/>
        </authorList>
    </citation>
    <scope>NUCLEOTIDE SEQUENCE [LARGE SCALE GENOMIC DNA]</scope>
    <source>
        <strain evidence="6">ATCC 14091 / BCRC 22168 / CBS 111 / JCM 3599 / NBRC 0793 / NRRL Y-1031 F-60-10</strain>
    </source>
</reference>
<dbReference type="GO" id="GO:0005525">
    <property type="term" value="F:GTP binding"/>
    <property type="evidence" value="ECO:0007669"/>
    <property type="project" value="UniProtKB-KW"/>
</dbReference>
<dbReference type="PANTHER" id="PTHR24072">
    <property type="entry name" value="RHO FAMILY GTPASE"/>
    <property type="match status" value="1"/>
</dbReference>
<evidence type="ECO:0000313" key="5">
    <source>
        <dbReference type="EMBL" id="CCH42712.1"/>
    </source>
</evidence>
<feature type="compositionally biased region" description="Polar residues" evidence="4">
    <location>
        <begin position="1"/>
        <end position="15"/>
    </location>
</feature>
<dbReference type="InterPro" id="IPR005225">
    <property type="entry name" value="Small_GTP-bd"/>
</dbReference>
<dbReference type="SMART" id="SM00174">
    <property type="entry name" value="RHO"/>
    <property type="match status" value="1"/>
</dbReference>
<dbReference type="InParanoid" id="K0KKN1"/>
<keyword evidence="2" id="KW-0547">Nucleotide-binding</keyword>
<dbReference type="SMART" id="SM00175">
    <property type="entry name" value="RAB"/>
    <property type="match status" value="1"/>
</dbReference>
<dbReference type="STRING" id="1206466.K0KKN1"/>
<proteinExistence type="predicted"/>
<evidence type="ECO:0000256" key="1">
    <source>
        <dbReference type="ARBA" id="ARBA00022481"/>
    </source>
</evidence>
<keyword evidence="3" id="KW-0342">GTP-binding</keyword>
<keyword evidence="6" id="KW-1185">Reference proteome</keyword>
<dbReference type="Pfam" id="PF00071">
    <property type="entry name" value="Ras"/>
    <property type="match status" value="1"/>
</dbReference>
<protein>
    <submittedName>
        <fullName evidence="5">Uncharacterized protein</fullName>
    </submittedName>
</protein>
<dbReference type="GO" id="GO:0003924">
    <property type="term" value="F:GTPase activity"/>
    <property type="evidence" value="ECO:0007669"/>
    <property type="project" value="InterPro"/>
</dbReference>
<evidence type="ECO:0000256" key="4">
    <source>
        <dbReference type="SAM" id="MobiDB-lite"/>
    </source>
</evidence>
<evidence type="ECO:0000256" key="3">
    <source>
        <dbReference type="ARBA" id="ARBA00023134"/>
    </source>
</evidence>
<accession>K0KKN1</accession>
<keyword evidence="1" id="KW-0488">Methylation</keyword>
<dbReference type="eggNOG" id="KOG0393">
    <property type="taxonomic scope" value="Eukaryota"/>
</dbReference>